<comment type="caution">
    <text evidence="1">The sequence shown here is derived from an EMBL/GenBank/DDBJ whole genome shotgun (WGS) entry which is preliminary data.</text>
</comment>
<feature type="non-terminal residue" evidence="1">
    <location>
        <position position="38"/>
    </location>
</feature>
<reference evidence="1 2" key="1">
    <citation type="journal article" date="2019" name="Sci. Rep.">
        <title>Orb-weaving spider Araneus ventricosus genome elucidates the spidroin gene catalogue.</title>
        <authorList>
            <person name="Kono N."/>
            <person name="Nakamura H."/>
            <person name="Ohtoshi R."/>
            <person name="Moran D.A.P."/>
            <person name="Shinohara A."/>
            <person name="Yoshida Y."/>
            <person name="Fujiwara M."/>
            <person name="Mori M."/>
            <person name="Tomita M."/>
            <person name="Arakawa K."/>
        </authorList>
    </citation>
    <scope>NUCLEOTIDE SEQUENCE [LARGE SCALE GENOMIC DNA]</scope>
</reference>
<proteinExistence type="predicted"/>
<dbReference type="AlphaFoldDB" id="A0A4Y2EME0"/>
<evidence type="ECO:0000313" key="2">
    <source>
        <dbReference type="Proteomes" id="UP000499080"/>
    </source>
</evidence>
<organism evidence="1 2">
    <name type="scientific">Araneus ventricosus</name>
    <name type="common">Orbweaver spider</name>
    <name type="synonym">Epeira ventricosa</name>
    <dbReference type="NCBI Taxonomy" id="182803"/>
    <lineage>
        <taxon>Eukaryota</taxon>
        <taxon>Metazoa</taxon>
        <taxon>Ecdysozoa</taxon>
        <taxon>Arthropoda</taxon>
        <taxon>Chelicerata</taxon>
        <taxon>Arachnida</taxon>
        <taxon>Araneae</taxon>
        <taxon>Araneomorphae</taxon>
        <taxon>Entelegynae</taxon>
        <taxon>Araneoidea</taxon>
        <taxon>Araneidae</taxon>
        <taxon>Araneus</taxon>
    </lineage>
</organism>
<name>A0A4Y2EME0_ARAVE</name>
<gene>
    <name evidence="1" type="ORF">AVEN_260353_1</name>
</gene>
<sequence length="38" mass="4470">MLWLCFSGALEKLFYFGDISALQNFVFKLQAEVIPDWE</sequence>
<dbReference type="EMBL" id="BGPR01093054">
    <property type="protein sequence ID" value="GBM29489.1"/>
    <property type="molecule type" value="Genomic_DNA"/>
</dbReference>
<keyword evidence="2" id="KW-1185">Reference proteome</keyword>
<dbReference type="Proteomes" id="UP000499080">
    <property type="component" value="Unassembled WGS sequence"/>
</dbReference>
<accession>A0A4Y2EME0</accession>
<evidence type="ECO:0000313" key="1">
    <source>
        <dbReference type="EMBL" id="GBM29489.1"/>
    </source>
</evidence>
<protein>
    <submittedName>
        <fullName evidence="1">Uncharacterized protein</fullName>
    </submittedName>
</protein>